<gene>
    <name evidence="2" type="ORF">ASTO00021_LOCUS679</name>
</gene>
<evidence type="ECO:0000256" key="1">
    <source>
        <dbReference type="SAM" id="SignalP"/>
    </source>
</evidence>
<evidence type="ECO:0000313" key="2">
    <source>
        <dbReference type="EMBL" id="CAE0430351.1"/>
    </source>
</evidence>
<organism evidence="2">
    <name type="scientific">Aplanochytrium stocchinoi</name>
    <dbReference type="NCBI Taxonomy" id="215587"/>
    <lineage>
        <taxon>Eukaryota</taxon>
        <taxon>Sar</taxon>
        <taxon>Stramenopiles</taxon>
        <taxon>Bigyra</taxon>
        <taxon>Labyrinthulomycetes</taxon>
        <taxon>Thraustochytrida</taxon>
        <taxon>Thraustochytriidae</taxon>
        <taxon>Aplanochytrium</taxon>
    </lineage>
</organism>
<feature type="chain" id="PRO_5030725957" description="Beta-galactosidase" evidence="1">
    <location>
        <begin position="20"/>
        <end position="302"/>
    </location>
</feature>
<name>A0A7S3LHX8_9STRA</name>
<protein>
    <recommendedName>
        <fullName evidence="3">Beta-galactosidase</fullName>
    </recommendedName>
</protein>
<proteinExistence type="predicted"/>
<dbReference type="EMBL" id="HBIN01001223">
    <property type="protein sequence ID" value="CAE0430351.1"/>
    <property type="molecule type" value="Transcribed_RNA"/>
</dbReference>
<accession>A0A7S3LHX8</accession>
<dbReference type="AlphaFoldDB" id="A0A7S3LHX8"/>
<sequence length="302" mass="33951">MLYLTHNVITLMFLNIMLGNDQWKPLGLTGMFLDALSIVPTKDNFWSSTTPQDHHTHYKGRLVEPYSRLQSVVSTLSRGPVAPSDRIGFADKQLIMKSCAADGKLLRADFPAAIIDLVLFNRAKLHQHILEQTETENNRVLGEVWATSVDLGYTGRLNYKVLLSVTSAALSVTPDFLGLPDDVEYVAWESNTTSDIHMLATERELIVPESESKLDFQLWYFAPVLPNKWTILGEIDTKWIPFSNDRFTGLEVTDTKAHFFINGLEGENVSLKFLNAEKQLVHVSCQIPSSGEMKINIPDPIC</sequence>
<evidence type="ECO:0008006" key="3">
    <source>
        <dbReference type="Google" id="ProtNLM"/>
    </source>
</evidence>
<keyword evidence="1" id="KW-0732">Signal</keyword>
<reference evidence="2" key="1">
    <citation type="submission" date="2021-01" db="EMBL/GenBank/DDBJ databases">
        <authorList>
            <person name="Corre E."/>
            <person name="Pelletier E."/>
            <person name="Niang G."/>
            <person name="Scheremetjew M."/>
            <person name="Finn R."/>
            <person name="Kale V."/>
            <person name="Holt S."/>
            <person name="Cochrane G."/>
            <person name="Meng A."/>
            <person name="Brown T."/>
            <person name="Cohen L."/>
        </authorList>
    </citation>
    <scope>NUCLEOTIDE SEQUENCE</scope>
    <source>
        <strain evidence="2">GSBS06</strain>
    </source>
</reference>
<feature type="signal peptide" evidence="1">
    <location>
        <begin position="1"/>
        <end position="19"/>
    </location>
</feature>